<evidence type="ECO:0000256" key="1">
    <source>
        <dbReference type="SAM" id="MobiDB-lite"/>
    </source>
</evidence>
<feature type="compositionally biased region" description="Basic and acidic residues" evidence="1">
    <location>
        <begin position="540"/>
        <end position="561"/>
    </location>
</feature>
<sequence>AGHESCVSSARQVPAKSPSTPGHRSHGCGECLALGRRDVLNNADILAPVISEIGSVCNAHSWALRRLVSVFARTVRRPHVPREPAMRQLYLAAGVPLPEGAESGASAPPGHEAEGGDDEGWGAEDEWDEGEGEEEVEMEDDPVCEPPPIASMADPSPPAEMCAPEPASAAPLASVASAGSKAPHADHWMTPQSNEKDGYECRICSLGAVSMDLLKAVPCETENRTEKVKELVAKESKKIELLQMLREEHLKLIALSNSRLHAAAPPSPAASPPPSLPPARTGGLTGSIDTMDTLPMTEEMDPAMIQEMKKMSLSPPPASEKRPLFRRDTTCDFGKTSSGVEKGSTEAPKDHRLAVKDADSPPCKEEPKKSEVKVKVGEDAKPTDSHTTKDQEENTKEHGTSAPIAPAALTSGHEDGGPIPSPAEVKDVRNQGIHPSSILFVMGTPKEIEQGFFDPTDTLSLGSPWETDGDSDQETEKDEHKLEGDKTKKPESEKAGGGNEKNPQSKADDKATAPRSEEKVTEEVKDIEPQKKALVLNTTEDEKTKGDDVIDASNNKDKKAEILASRPAALDHLEPISPNEQSGGAPVADPELKPKKRGRKPKTDGAEPATKRTKKSKEEDNKEPPRKKSKKEECKKEEGIEGDAHEAEAAPKVLDAVERARKELKDAVRARNSRKSSAYHVAYKKALAQGFEVDKAKEKAKEVLCLQVDRVIGLIWRGLDALMDLYDRNLPRQQRHLFIFEMAWAARGHKRGYKVASFDKDYASYRRELCLMVAVSMIPNALALLVHRADFWMQLLGGPAYPVGMALRLEELYRAWKDEPRCDLRTKCQLNFALTDREMFEQYPMGDLYMVEQELNKEKRAAEASLASLKRQLALLDAPQDEISGVKVPEPGGPFVAGNAATSPSCVTPPSKTLRLDSSSSLKAQPTKDYLSTQLDPEELEGQPKINEVFQDAQSQHDMSPPRLSPVADNGKAPDVDSPPDGGQAVATPQGRAAIPAPKGSLVSKGHLKPKSAGKPPSKFDKYYHQIRRYVQPRENGHILASKETVQLFKTEEGRTKLREILMKEGSLAAMDVTIRKTHSRTLDELKGGGWYTKTWLMQNRAWNKTMCDNAWKWAKERGQWRINPVHKEEEARIVIDDEFKYNTHQGHSSEQTGSFEMEDPDGTLLQDDAVPSELNKLVPNLEGPGDEAPVMDCQGHQSFRLVFPTIQQNMSVMSVLPTFLDTLGRKIENAEREKEKQKDRGFTRAEQWYAGNIEASVKSMNQLYDDLTKLQGDAYTCKEGSPVLLIQNLVSSEGLTTKGVMDLLEYLQADSAKSVVRIARVAARRMRRLGVRDQGLEHVGRCGSSKKSKNLARNFYRQVVRDKRVVAVKISMVKLRLRLQKPKVRELDLPYPVITLSSWVTYLLKHAPQYALAGYNLEQRDQFTSVFHTFWQRYRSIDPLHPVYVNFAPADYGRIIPFALHGDEGSGGGLVPFRTCTPGSNTFRFWEDKDESSKMIFDLIKWGADSANGFYRALHSHGDEDYIGRCSRITRRTHPLQMAARSFGPDQRCAKFTTSAKSDEPNSCWAWCV</sequence>
<feature type="region of interest" description="Disordered" evidence="1">
    <location>
        <begin position="953"/>
        <end position="1019"/>
    </location>
</feature>
<feature type="compositionally biased region" description="Basic and acidic residues" evidence="1">
    <location>
        <begin position="506"/>
        <end position="531"/>
    </location>
</feature>
<feature type="compositionally biased region" description="Polar residues" evidence="1">
    <location>
        <begin position="900"/>
        <end position="929"/>
    </location>
</feature>
<comment type="caution">
    <text evidence="2">The sequence shown here is derived from an EMBL/GenBank/DDBJ whole genome shotgun (WGS) entry which is preliminary data.</text>
</comment>
<feature type="non-terminal residue" evidence="2">
    <location>
        <position position="1570"/>
    </location>
</feature>
<feature type="region of interest" description="Disordered" evidence="1">
    <location>
        <begin position="98"/>
        <end position="168"/>
    </location>
</feature>
<feature type="region of interest" description="Disordered" evidence="1">
    <location>
        <begin position="311"/>
        <end position="430"/>
    </location>
</feature>
<feature type="non-terminal residue" evidence="2">
    <location>
        <position position="1"/>
    </location>
</feature>
<feature type="region of interest" description="Disordered" evidence="1">
    <location>
        <begin position="449"/>
        <end position="652"/>
    </location>
</feature>
<keyword evidence="4" id="KW-1185">Reference proteome</keyword>
<feature type="compositionally biased region" description="Polar residues" evidence="1">
    <location>
        <begin position="1"/>
        <end position="22"/>
    </location>
</feature>
<name>A0A9P1BRP8_9DINO</name>
<reference evidence="3 4" key="2">
    <citation type="submission" date="2024-05" db="EMBL/GenBank/DDBJ databases">
        <authorList>
            <person name="Chen Y."/>
            <person name="Shah S."/>
            <person name="Dougan E. K."/>
            <person name="Thang M."/>
            <person name="Chan C."/>
        </authorList>
    </citation>
    <scope>NUCLEOTIDE SEQUENCE [LARGE SCALE GENOMIC DNA]</scope>
</reference>
<evidence type="ECO:0000313" key="3">
    <source>
        <dbReference type="EMBL" id="CAL4765546.1"/>
    </source>
</evidence>
<feature type="compositionally biased region" description="Basic and acidic residues" evidence="1">
    <location>
        <begin position="319"/>
        <end position="330"/>
    </location>
</feature>
<gene>
    <name evidence="2" type="ORF">C1SCF055_LOCUS6302</name>
</gene>
<protein>
    <submittedName>
        <fullName evidence="2">Uncharacterized protein</fullName>
    </submittedName>
</protein>
<feature type="compositionally biased region" description="Basic and acidic residues" evidence="1">
    <location>
        <begin position="616"/>
        <end position="652"/>
    </location>
</feature>
<reference evidence="2" key="1">
    <citation type="submission" date="2022-10" db="EMBL/GenBank/DDBJ databases">
        <authorList>
            <person name="Chen Y."/>
            <person name="Dougan E. K."/>
            <person name="Chan C."/>
            <person name="Rhodes N."/>
            <person name="Thang M."/>
        </authorList>
    </citation>
    <scope>NUCLEOTIDE SEQUENCE</scope>
</reference>
<organism evidence="2">
    <name type="scientific">Cladocopium goreaui</name>
    <dbReference type="NCBI Taxonomy" id="2562237"/>
    <lineage>
        <taxon>Eukaryota</taxon>
        <taxon>Sar</taxon>
        <taxon>Alveolata</taxon>
        <taxon>Dinophyceae</taxon>
        <taxon>Suessiales</taxon>
        <taxon>Symbiodiniaceae</taxon>
        <taxon>Cladocopium</taxon>
    </lineage>
</organism>
<evidence type="ECO:0000313" key="2">
    <source>
        <dbReference type="EMBL" id="CAI3978234.1"/>
    </source>
</evidence>
<feature type="region of interest" description="Disordered" evidence="1">
    <location>
        <begin position="262"/>
        <end position="290"/>
    </location>
</feature>
<accession>A0A9P1BRP8</accession>
<feature type="region of interest" description="Disordered" evidence="1">
    <location>
        <begin position="1"/>
        <end position="26"/>
    </location>
</feature>
<feature type="compositionally biased region" description="Acidic residues" evidence="1">
    <location>
        <begin position="115"/>
        <end position="143"/>
    </location>
</feature>
<dbReference type="EMBL" id="CAMXCT010000397">
    <property type="protein sequence ID" value="CAI3978234.1"/>
    <property type="molecule type" value="Genomic_DNA"/>
</dbReference>
<feature type="compositionally biased region" description="Pro residues" evidence="1">
    <location>
        <begin position="265"/>
        <end position="277"/>
    </location>
</feature>
<feature type="compositionally biased region" description="Acidic residues" evidence="1">
    <location>
        <begin position="467"/>
        <end position="476"/>
    </location>
</feature>
<feature type="region of interest" description="Disordered" evidence="1">
    <location>
        <begin position="896"/>
        <end position="929"/>
    </location>
</feature>
<proteinExistence type="predicted"/>
<feature type="compositionally biased region" description="Basic and acidic residues" evidence="1">
    <location>
        <begin position="477"/>
        <end position="494"/>
    </location>
</feature>
<evidence type="ECO:0000313" key="4">
    <source>
        <dbReference type="Proteomes" id="UP001152797"/>
    </source>
</evidence>
<feature type="compositionally biased region" description="Basic and acidic residues" evidence="1">
    <location>
        <begin position="343"/>
        <end position="399"/>
    </location>
</feature>
<dbReference type="EMBL" id="CAMXCT030000397">
    <property type="protein sequence ID" value="CAL4765546.1"/>
    <property type="molecule type" value="Genomic_DNA"/>
</dbReference>
<dbReference type="Proteomes" id="UP001152797">
    <property type="component" value="Unassembled WGS sequence"/>
</dbReference>
<dbReference type="EMBL" id="CAMXCT020000397">
    <property type="protein sequence ID" value="CAL1131609.1"/>
    <property type="molecule type" value="Genomic_DNA"/>
</dbReference>